<reference evidence="2" key="1">
    <citation type="submission" date="2011-04" db="EMBL/GenBank/DDBJ databases">
        <title>Evolution of plant cell wall degrading machinery underlies the functional diversity of forest fungi.</title>
        <authorList>
            <consortium name="US DOE Joint Genome Institute (JGI-PGF)"/>
            <person name="Eastwood D.C."/>
            <person name="Floudas D."/>
            <person name="Binder M."/>
            <person name="Majcherczyk A."/>
            <person name="Schneider P."/>
            <person name="Aerts A."/>
            <person name="Asiegbu F.O."/>
            <person name="Baker S.E."/>
            <person name="Barry K."/>
            <person name="Bendiksby M."/>
            <person name="Blumentritt M."/>
            <person name="Coutinho P.M."/>
            <person name="Cullen D."/>
            <person name="Cullen D."/>
            <person name="Gathman A."/>
            <person name="Goodell B."/>
            <person name="Henrissat B."/>
            <person name="Ihrmark K."/>
            <person name="Kauserud H."/>
            <person name="Kohler A."/>
            <person name="LaButti K."/>
            <person name="Lapidus A."/>
            <person name="Lavin J.L."/>
            <person name="Lee Y.-H."/>
            <person name="Lindquist E."/>
            <person name="Lilly W."/>
            <person name="Lucas S."/>
            <person name="Morin E."/>
            <person name="Murat C."/>
            <person name="Oguiza J.A."/>
            <person name="Park J."/>
            <person name="Pisabarro A.G."/>
            <person name="Riley R."/>
            <person name="Rosling A."/>
            <person name="Salamov A."/>
            <person name="Schmidt O."/>
            <person name="Schmutz J."/>
            <person name="Skrede I."/>
            <person name="Stenlid J."/>
            <person name="Wiebenga A."/>
            <person name="Xie X."/>
            <person name="Kues U."/>
            <person name="Hibbett D.S."/>
            <person name="Hoffmeister D."/>
            <person name="Hogberg N."/>
            <person name="Martin F."/>
            <person name="Grigoriev I.V."/>
            <person name="Watkinson S.C."/>
        </authorList>
    </citation>
    <scope>NUCLEOTIDE SEQUENCE</scope>
    <source>
        <strain evidence="2">S7.9</strain>
    </source>
</reference>
<evidence type="ECO:0000313" key="2">
    <source>
        <dbReference type="EMBL" id="EGO31065.1"/>
    </source>
</evidence>
<feature type="transmembrane region" description="Helical" evidence="1">
    <location>
        <begin position="21"/>
        <end position="43"/>
    </location>
</feature>
<evidence type="ECO:0000256" key="1">
    <source>
        <dbReference type="SAM" id="Phobius"/>
    </source>
</evidence>
<proteinExistence type="predicted"/>
<gene>
    <name evidence="2" type="ORF">SERLADRAFT_376637</name>
</gene>
<dbReference type="RefSeq" id="XP_007312949.1">
    <property type="nucleotide sequence ID" value="XM_007312887.1"/>
</dbReference>
<sequence>MWIAHFAPGLAAKPLAPSVPLSLLALAGAIPDAAFFVLSFLHLESFRVDPNLMKRGCFPYATDYPISHSLVGMAVIGAAFTAGYTMMTQRRVSIQDQLVLMAVTLSHFILEVPSHRPDIKIKPTDPDSANLGSGMFDHPVALFIVESFLFLLGLSMYATFSPLATRAGYKKEGRMYRLWGVVVFMLVQQAHFCFGAAPTTNTTWVHGPTFLSEILLSSWLLGKLES</sequence>
<organism>
    <name type="scientific">Serpula lacrymans var. lacrymans (strain S7.9)</name>
    <name type="common">Dry rot fungus</name>
    <dbReference type="NCBI Taxonomy" id="578457"/>
    <lineage>
        <taxon>Eukaryota</taxon>
        <taxon>Fungi</taxon>
        <taxon>Dikarya</taxon>
        <taxon>Basidiomycota</taxon>
        <taxon>Agaricomycotina</taxon>
        <taxon>Agaricomycetes</taxon>
        <taxon>Agaricomycetidae</taxon>
        <taxon>Boletales</taxon>
        <taxon>Coniophorineae</taxon>
        <taxon>Serpulaceae</taxon>
        <taxon>Serpula</taxon>
    </lineage>
</organism>
<dbReference type="KEGG" id="sla:SERLADRAFT_376637"/>
<feature type="transmembrane region" description="Helical" evidence="1">
    <location>
        <begin position="66"/>
        <end position="86"/>
    </location>
</feature>
<dbReference type="AlphaFoldDB" id="F8NG96"/>
<keyword evidence="1" id="KW-0812">Transmembrane</keyword>
<keyword evidence="1" id="KW-1133">Transmembrane helix</keyword>
<dbReference type="EMBL" id="GL945428">
    <property type="protein sequence ID" value="EGO31065.1"/>
    <property type="molecule type" value="Genomic_DNA"/>
</dbReference>
<feature type="transmembrane region" description="Helical" evidence="1">
    <location>
        <begin position="140"/>
        <end position="164"/>
    </location>
</feature>
<name>F8NG96_SERL9</name>
<keyword evidence="1" id="KW-0472">Membrane</keyword>
<feature type="transmembrane region" description="Helical" evidence="1">
    <location>
        <begin position="176"/>
        <end position="197"/>
    </location>
</feature>
<dbReference type="GeneID" id="18810656"/>
<dbReference type="OrthoDB" id="10259742at2759"/>
<protein>
    <submittedName>
        <fullName evidence="2">Uncharacterized protein</fullName>
    </submittedName>
</protein>
<dbReference type="Proteomes" id="UP000008064">
    <property type="component" value="Unassembled WGS sequence"/>
</dbReference>
<accession>F8NG96</accession>
<dbReference type="HOGENOM" id="CLU_094318_0_0_1"/>